<keyword evidence="3" id="KW-0378">Hydrolase</keyword>
<evidence type="ECO:0000313" key="5">
    <source>
        <dbReference type="Proteomes" id="UP000391919"/>
    </source>
</evidence>
<evidence type="ECO:0000256" key="1">
    <source>
        <dbReference type="ARBA" id="ARBA00022670"/>
    </source>
</evidence>
<evidence type="ECO:0000256" key="3">
    <source>
        <dbReference type="ARBA" id="ARBA00022801"/>
    </source>
</evidence>
<evidence type="ECO:0000313" key="4">
    <source>
        <dbReference type="EMBL" id="GER71743.1"/>
    </source>
</evidence>
<dbReference type="PANTHER" id="PTHR43270">
    <property type="entry name" value="BETA-ALA-HIS DIPEPTIDASE"/>
    <property type="match status" value="1"/>
</dbReference>
<keyword evidence="1" id="KW-0645">Protease</keyword>
<protein>
    <submittedName>
        <fullName evidence="4">Uncharacterized protein</fullName>
    </submittedName>
</protein>
<dbReference type="SUPFAM" id="SSF53187">
    <property type="entry name" value="Zn-dependent exopeptidases"/>
    <property type="match status" value="1"/>
</dbReference>
<dbReference type="AlphaFoldDB" id="A0A5J4JHZ4"/>
<name>A0A5J4JHZ4_9BACI</name>
<accession>A0A5J4JHZ4</accession>
<organism evidence="4 5">
    <name type="scientific">Weizmannia acidilactici</name>
    <dbReference type="NCBI Taxonomy" id="2607726"/>
    <lineage>
        <taxon>Bacteria</taxon>
        <taxon>Bacillati</taxon>
        <taxon>Bacillota</taxon>
        <taxon>Bacilli</taxon>
        <taxon>Bacillales</taxon>
        <taxon>Bacillaceae</taxon>
        <taxon>Heyndrickxia</taxon>
    </lineage>
</organism>
<keyword evidence="2" id="KW-0479">Metal-binding</keyword>
<dbReference type="GO" id="GO:0008233">
    <property type="term" value="F:peptidase activity"/>
    <property type="evidence" value="ECO:0007669"/>
    <property type="project" value="UniProtKB-KW"/>
</dbReference>
<comment type="caution">
    <text evidence="4">The sequence shown here is derived from an EMBL/GenBank/DDBJ whole genome shotgun (WGS) entry which is preliminary data.</text>
</comment>
<dbReference type="InterPro" id="IPR051458">
    <property type="entry name" value="Cyt/Met_Dipeptidase"/>
</dbReference>
<evidence type="ECO:0000256" key="2">
    <source>
        <dbReference type="ARBA" id="ARBA00022723"/>
    </source>
</evidence>
<keyword evidence="5" id="KW-1185">Reference proteome</keyword>
<sequence>MPVTYTRGGGSIPIVAEFDRILNIPVVLMGFALSSENAHAPNEHFHLENFDKGIQTICTYWNELKTLPLS</sequence>
<dbReference type="GO" id="GO:0046872">
    <property type="term" value="F:metal ion binding"/>
    <property type="evidence" value="ECO:0007669"/>
    <property type="project" value="UniProtKB-KW"/>
</dbReference>
<dbReference type="Proteomes" id="UP000391919">
    <property type="component" value="Unassembled WGS sequence"/>
</dbReference>
<gene>
    <name evidence="4" type="ORF">BpJC7_30460</name>
</gene>
<reference evidence="4 5" key="1">
    <citation type="submission" date="2019-09" db="EMBL/GenBank/DDBJ databases">
        <title>Draft genome sequence of Bacillus sp. JC-7.</title>
        <authorList>
            <person name="Tanaka N."/>
            <person name="Shiwa Y."/>
            <person name="Fujita N."/>
            <person name="Tanasupawat S."/>
        </authorList>
    </citation>
    <scope>NUCLEOTIDE SEQUENCE [LARGE SCALE GENOMIC DNA]</scope>
    <source>
        <strain evidence="4 5">JC-7</strain>
    </source>
</reference>
<dbReference type="EMBL" id="BKZQ01000065">
    <property type="protein sequence ID" value="GER71743.1"/>
    <property type="molecule type" value="Genomic_DNA"/>
</dbReference>
<proteinExistence type="predicted"/>
<dbReference type="GO" id="GO:0006508">
    <property type="term" value="P:proteolysis"/>
    <property type="evidence" value="ECO:0007669"/>
    <property type="project" value="UniProtKB-KW"/>
</dbReference>
<dbReference type="PANTHER" id="PTHR43270:SF12">
    <property type="entry name" value="SUCCINYL-DIAMINOPIMELATE DESUCCINYLASE"/>
    <property type="match status" value="1"/>
</dbReference>
<dbReference type="Gene3D" id="3.40.630.10">
    <property type="entry name" value="Zn peptidases"/>
    <property type="match status" value="1"/>
</dbReference>